<name>A0A5J5I2F8_9SPHN</name>
<evidence type="ECO:0000313" key="2">
    <source>
        <dbReference type="EMBL" id="KAA9017469.1"/>
    </source>
</evidence>
<keyword evidence="5" id="KW-1185">Reference proteome</keyword>
<evidence type="ECO:0000313" key="3">
    <source>
        <dbReference type="EMBL" id="KAA9030060.1"/>
    </source>
</evidence>
<sequence length="177" mass="18694">MQISHRLLLTGTAALGVAGTAAAPATAQTLNVSVNIPRLSVAEYHRPYVAIWVEKEGAAPRSLAVWYDYDKAKGEGTKWLRDVRQWWRASGRALTFPVDGVSGATRAPGDQKIAFTAGKGPLGTLAPGNYTLLVEAAREVGGREVVRLPFSWPPKPGATVRAAGSSELGAVALSFGK</sequence>
<dbReference type="AlphaFoldDB" id="A0A5J5I2F8"/>
<organism evidence="3 4">
    <name type="scientific">Sphingobium limneticum</name>
    <dbReference type="NCBI Taxonomy" id="1007511"/>
    <lineage>
        <taxon>Bacteria</taxon>
        <taxon>Pseudomonadati</taxon>
        <taxon>Pseudomonadota</taxon>
        <taxon>Alphaproteobacteria</taxon>
        <taxon>Sphingomonadales</taxon>
        <taxon>Sphingomonadaceae</taxon>
        <taxon>Sphingobium</taxon>
    </lineage>
</organism>
<feature type="signal peptide" evidence="1">
    <location>
        <begin position="1"/>
        <end position="27"/>
    </location>
</feature>
<evidence type="ECO:0000313" key="4">
    <source>
        <dbReference type="Proteomes" id="UP000325933"/>
    </source>
</evidence>
<dbReference type="Pfam" id="PF10029">
    <property type="entry name" value="DUF2271"/>
    <property type="match status" value="1"/>
</dbReference>
<proteinExistence type="predicted"/>
<protein>
    <submittedName>
        <fullName evidence="3">DUF2271 domain-containing protein</fullName>
    </submittedName>
</protein>
<dbReference type="RefSeq" id="WP_150425511.1">
    <property type="nucleotide sequence ID" value="NZ_VYQA01000006.1"/>
</dbReference>
<dbReference type="InterPro" id="IPR014469">
    <property type="entry name" value="DUF2271"/>
</dbReference>
<evidence type="ECO:0000313" key="5">
    <source>
        <dbReference type="Proteomes" id="UP000326364"/>
    </source>
</evidence>
<dbReference type="EMBL" id="VYQB01000006">
    <property type="protein sequence ID" value="KAA9017469.1"/>
    <property type="molecule type" value="Genomic_DNA"/>
</dbReference>
<keyword evidence="1" id="KW-0732">Signal</keyword>
<accession>A0A5J5I2F8</accession>
<comment type="caution">
    <text evidence="3">The sequence shown here is derived from an EMBL/GenBank/DDBJ whole genome shotgun (WGS) entry which is preliminary data.</text>
</comment>
<dbReference type="EMBL" id="VYQA01000006">
    <property type="protein sequence ID" value="KAA9030060.1"/>
    <property type="molecule type" value="Genomic_DNA"/>
</dbReference>
<feature type="chain" id="PRO_5023865883" evidence="1">
    <location>
        <begin position="28"/>
        <end position="177"/>
    </location>
</feature>
<gene>
    <name evidence="3" type="ORF">F4U95_09585</name>
    <name evidence="2" type="ORF">F4U96_09640</name>
</gene>
<dbReference type="PROSITE" id="PS51318">
    <property type="entry name" value="TAT"/>
    <property type="match status" value="1"/>
</dbReference>
<dbReference type="Proteomes" id="UP000325933">
    <property type="component" value="Unassembled WGS sequence"/>
</dbReference>
<dbReference type="Proteomes" id="UP000326364">
    <property type="component" value="Unassembled WGS sequence"/>
</dbReference>
<evidence type="ECO:0000256" key="1">
    <source>
        <dbReference type="SAM" id="SignalP"/>
    </source>
</evidence>
<reference evidence="4 5" key="1">
    <citation type="submission" date="2019-09" db="EMBL/GenBank/DDBJ databases">
        <authorList>
            <person name="Feng G."/>
        </authorList>
    </citation>
    <scope>NUCLEOTIDE SEQUENCE [LARGE SCALE GENOMIC DNA]</scope>
    <source>
        <strain evidence="3 4">KACC 19283</strain>
        <strain evidence="2 5">KACC 19284</strain>
    </source>
</reference>
<dbReference type="PIRSF" id="PIRSF014995">
    <property type="entry name" value="UCP014995"/>
    <property type="match status" value="1"/>
</dbReference>
<dbReference type="InterPro" id="IPR006311">
    <property type="entry name" value="TAT_signal"/>
</dbReference>